<dbReference type="AlphaFoldDB" id="A0A6G5A4Q9"/>
<name>A0A6G5A4Q9_RHIMP</name>
<organism evidence="2">
    <name type="scientific">Rhipicephalus microplus</name>
    <name type="common">Cattle tick</name>
    <name type="synonym">Boophilus microplus</name>
    <dbReference type="NCBI Taxonomy" id="6941"/>
    <lineage>
        <taxon>Eukaryota</taxon>
        <taxon>Metazoa</taxon>
        <taxon>Ecdysozoa</taxon>
        <taxon>Arthropoda</taxon>
        <taxon>Chelicerata</taxon>
        <taxon>Arachnida</taxon>
        <taxon>Acari</taxon>
        <taxon>Parasitiformes</taxon>
        <taxon>Ixodida</taxon>
        <taxon>Ixodoidea</taxon>
        <taxon>Ixodidae</taxon>
        <taxon>Rhipicephalinae</taxon>
        <taxon>Rhipicephalus</taxon>
        <taxon>Boophilus</taxon>
    </lineage>
</organism>
<proteinExistence type="predicted"/>
<reference evidence="2" key="1">
    <citation type="submission" date="2020-03" db="EMBL/GenBank/DDBJ databases">
        <title>A transcriptome and proteome of the tick Rhipicephalus microplus shaped by the genetic composition of its hosts and developmental stage.</title>
        <authorList>
            <person name="Garcia G.R."/>
            <person name="Ribeiro J.M.C."/>
            <person name="Maruyama S.R."/>
            <person name="Gardinasse L.G."/>
            <person name="Nelson K."/>
            <person name="Ferreira B.R."/>
            <person name="Andrade T.G."/>
            <person name="Santos I.K.F.M."/>
        </authorList>
    </citation>
    <scope>NUCLEOTIDE SEQUENCE</scope>
    <source>
        <strain evidence="2">NSGR</strain>
        <tissue evidence="2">Salivary glands</tissue>
    </source>
</reference>
<sequence length="75" mass="8820">MRSANLLLLFIYCMALNRWYRQYSQHCYFSTSGNVDELLLQCSICSSTPEFILHHFCLPNTLNWSTSVPKRNVWG</sequence>
<feature type="signal peptide" evidence="1">
    <location>
        <begin position="1"/>
        <end position="15"/>
    </location>
</feature>
<dbReference type="EMBL" id="GIKN01002877">
    <property type="protein sequence ID" value="NIE45150.1"/>
    <property type="molecule type" value="Transcribed_RNA"/>
</dbReference>
<evidence type="ECO:0000313" key="2">
    <source>
        <dbReference type="EMBL" id="NIE45150.1"/>
    </source>
</evidence>
<keyword evidence="1" id="KW-0732">Signal</keyword>
<feature type="chain" id="PRO_5026044571" evidence="1">
    <location>
        <begin position="16"/>
        <end position="75"/>
    </location>
</feature>
<protein>
    <submittedName>
        <fullName evidence="2">Putative secreted protein</fullName>
    </submittedName>
</protein>
<evidence type="ECO:0000256" key="1">
    <source>
        <dbReference type="SAM" id="SignalP"/>
    </source>
</evidence>
<accession>A0A6G5A4Q9</accession>